<sequence>MVRTSSRTASIHPHCPTFCQTRRTTAILPIFGEQTDCSRVFLVIIPNCLNPKKTVKVLLPYWDFRIDLTTHELILINVIRTNNSQVEHFHLINSFGTSMASTRQRRRHHNRWGRIEQDLVGGLKTFIDWGIFVWKDLDYA</sequence>
<dbReference type="EMBL" id="BKCP01005827">
    <property type="protein sequence ID" value="GER40097.1"/>
    <property type="molecule type" value="Genomic_DNA"/>
</dbReference>
<accession>A0A5A7Q6L5</accession>
<gene>
    <name evidence="1" type="ORF">STAS_16752</name>
</gene>
<protein>
    <submittedName>
        <fullName evidence="1">Glucose-1-phosphate adenylyltransferase</fullName>
    </submittedName>
</protein>
<name>A0A5A7Q6L5_STRAF</name>
<evidence type="ECO:0000313" key="2">
    <source>
        <dbReference type="Proteomes" id="UP000325081"/>
    </source>
</evidence>
<comment type="caution">
    <text evidence="1">The sequence shown here is derived from an EMBL/GenBank/DDBJ whole genome shotgun (WGS) entry which is preliminary data.</text>
</comment>
<dbReference type="AlphaFoldDB" id="A0A5A7Q6L5"/>
<proteinExistence type="predicted"/>
<keyword evidence="1" id="KW-0548">Nucleotidyltransferase</keyword>
<reference evidence="2" key="1">
    <citation type="journal article" date="2019" name="Curr. Biol.">
        <title>Genome Sequence of Striga asiatica Provides Insight into the Evolution of Plant Parasitism.</title>
        <authorList>
            <person name="Yoshida S."/>
            <person name="Kim S."/>
            <person name="Wafula E.K."/>
            <person name="Tanskanen J."/>
            <person name="Kim Y.M."/>
            <person name="Honaas L."/>
            <person name="Yang Z."/>
            <person name="Spallek T."/>
            <person name="Conn C.E."/>
            <person name="Ichihashi Y."/>
            <person name="Cheong K."/>
            <person name="Cui S."/>
            <person name="Der J.P."/>
            <person name="Gundlach H."/>
            <person name="Jiao Y."/>
            <person name="Hori C."/>
            <person name="Ishida J.K."/>
            <person name="Kasahara H."/>
            <person name="Kiba T."/>
            <person name="Kim M.S."/>
            <person name="Koo N."/>
            <person name="Laohavisit A."/>
            <person name="Lee Y.H."/>
            <person name="Lumba S."/>
            <person name="McCourt P."/>
            <person name="Mortimer J.C."/>
            <person name="Mutuku J.M."/>
            <person name="Nomura T."/>
            <person name="Sasaki-Sekimoto Y."/>
            <person name="Seto Y."/>
            <person name="Wang Y."/>
            <person name="Wakatake T."/>
            <person name="Sakakibara H."/>
            <person name="Demura T."/>
            <person name="Yamaguchi S."/>
            <person name="Yoneyama K."/>
            <person name="Manabe R.I."/>
            <person name="Nelson D.C."/>
            <person name="Schulman A.H."/>
            <person name="Timko M.P."/>
            <person name="dePamphilis C.W."/>
            <person name="Choi D."/>
            <person name="Shirasu K."/>
        </authorList>
    </citation>
    <scope>NUCLEOTIDE SEQUENCE [LARGE SCALE GENOMIC DNA]</scope>
    <source>
        <strain evidence="2">cv. UVA1</strain>
    </source>
</reference>
<dbReference type="Proteomes" id="UP000325081">
    <property type="component" value="Unassembled WGS sequence"/>
</dbReference>
<organism evidence="1 2">
    <name type="scientific">Striga asiatica</name>
    <name type="common">Asiatic witchweed</name>
    <name type="synonym">Buchnera asiatica</name>
    <dbReference type="NCBI Taxonomy" id="4170"/>
    <lineage>
        <taxon>Eukaryota</taxon>
        <taxon>Viridiplantae</taxon>
        <taxon>Streptophyta</taxon>
        <taxon>Embryophyta</taxon>
        <taxon>Tracheophyta</taxon>
        <taxon>Spermatophyta</taxon>
        <taxon>Magnoliopsida</taxon>
        <taxon>eudicotyledons</taxon>
        <taxon>Gunneridae</taxon>
        <taxon>Pentapetalae</taxon>
        <taxon>asterids</taxon>
        <taxon>lamiids</taxon>
        <taxon>Lamiales</taxon>
        <taxon>Orobanchaceae</taxon>
        <taxon>Buchnereae</taxon>
        <taxon>Striga</taxon>
    </lineage>
</organism>
<dbReference type="GO" id="GO:0016779">
    <property type="term" value="F:nucleotidyltransferase activity"/>
    <property type="evidence" value="ECO:0007669"/>
    <property type="project" value="UniProtKB-KW"/>
</dbReference>
<keyword evidence="1" id="KW-0808">Transferase</keyword>
<evidence type="ECO:0000313" key="1">
    <source>
        <dbReference type="EMBL" id="GER40097.1"/>
    </source>
</evidence>
<keyword evidence="2" id="KW-1185">Reference proteome</keyword>